<evidence type="ECO:0000313" key="2">
    <source>
        <dbReference type="Proteomes" id="UP001569151"/>
    </source>
</evidence>
<reference evidence="1 2" key="1">
    <citation type="submission" date="2024-06" db="EMBL/GenBank/DDBJ databases">
        <authorList>
            <person name="Steensen K."/>
            <person name="Seneca J."/>
            <person name="Bartlau N."/>
            <person name="Yu A.X."/>
            <person name="Polz M.F."/>
        </authorList>
    </citation>
    <scope>NUCLEOTIDE SEQUENCE [LARGE SCALE GENOMIC DNA]</scope>
    <source>
        <strain evidence="1 2">1F146</strain>
    </source>
</reference>
<evidence type="ECO:0008006" key="3">
    <source>
        <dbReference type="Google" id="ProtNLM"/>
    </source>
</evidence>
<dbReference type="EMBL" id="JBGOOS010000037">
    <property type="protein sequence ID" value="MEZ8210898.1"/>
    <property type="molecule type" value="Genomic_DNA"/>
</dbReference>
<proteinExistence type="predicted"/>
<accession>A0ABV4MMV1</accession>
<gene>
    <name evidence="1" type="ORF">ACED39_19200</name>
</gene>
<name>A0ABV4MMV1_9VIBR</name>
<protein>
    <recommendedName>
        <fullName evidence="3">Toxin-antitoxin system, antitoxin component, ribbon-helix-helix domain protein</fullName>
    </recommendedName>
</protein>
<dbReference type="Proteomes" id="UP001569151">
    <property type="component" value="Unassembled WGS sequence"/>
</dbReference>
<comment type="caution">
    <text evidence="1">The sequence shown here is derived from an EMBL/GenBank/DDBJ whole genome shotgun (WGS) entry which is preliminary data.</text>
</comment>
<keyword evidence="2" id="KW-1185">Reference proteome</keyword>
<organism evidence="1 2">
    <name type="scientific">Vibrio bivalvicida</name>
    <dbReference type="NCBI Taxonomy" id="1276888"/>
    <lineage>
        <taxon>Bacteria</taxon>
        <taxon>Pseudomonadati</taxon>
        <taxon>Pseudomonadota</taxon>
        <taxon>Gammaproteobacteria</taxon>
        <taxon>Vibrionales</taxon>
        <taxon>Vibrionaceae</taxon>
        <taxon>Vibrio</taxon>
        <taxon>Vibrio oreintalis group</taxon>
    </lineage>
</organism>
<sequence>MTKKKLDIELFEMLEDIDKASEGAALVENDNIEPIKIERDRSRTKGNNKLLTDIPETLLADFYSLKASGDAKGCYRDYIIQALIEKTDRDLKIKEKKQREQV</sequence>
<dbReference type="RefSeq" id="WP_075497990.1">
    <property type="nucleotide sequence ID" value="NZ_JBGOOS010000037.1"/>
</dbReference>
<evidence type="ECO:0000313" key="1">
    <source>
        <dbReference type="EMBL" id="MEZ8210898.1"/>
    </source>
</evidence>